<dbReference type="GO" id="GO:0042254">
    <property type="term" value="P:ribosome biogenesis"/>
    <property type="evidence" value="ECO:0007669"/>
    <property type="project" value="UniProtKB-KW"/>
</dbReference>
<dbReference type="Pfam" id="PF07767">
    <property type="entry name" value="Nop53"/>
    <property type="match status" value="1"/>
</dbReference>
<evidence type="ECO:0000256" key="7">
    <source>
        <dbReference type="SAM" id="Coils"/>
    </source>
</evidence>
<evidence type="ECO:0000256" key="6">
    <source>
        <dbReference type="ARBA" id="ARBA00023242"/>
    </source>
</evidence>
<comment type="similarity">
    <text evidence="3">Belongs to the NOP53 family.</text>
</comment>
<dbReference type="RefSeq" id="XP_004367385.1">
    <property type="nucleotide sequence ID" value="XM_004367328.1"/>
</dbReference>
<reference evidence="10" key="1">
    <citation type="journal article" date="2011" name="Genome Res.">
        <title>Phylogeny-wide analysis of social amoeba genomes highlights ancient origins for complex intercellular communication.</title>
        <authorList>
            <person name="Heidel A.J."/>
            <person name="Lawal H.M."/>
            <person name="Felder M."/>
            <person name="Schilde C."/>
            <person name="Helps N.R."/>
            <person name="Tunggal B."/>
            <person name="Rivero F."/>
            <person name="John U."/>
            <person name="Schleicher M."/>
            <person name="Eichinger L."/>
            <person name="Platzer M."/>
            <person name="Noegel A.A."/>
            <person name="Schaap P."/>
            <person name="Gloeckner G."/>
        </authorList>
    </citation>
    <scope>NUCLEOTIDE SEQUENCE [LARGE SCALE GENOMIC DNA]</scope>
    <source>
        <strain evidence="10">SH3</strain>
    </source>
</reference>
<keyword evidence="10" id="KW-1185">Reference proteome</keyword>
<dbReference type="OrthoDB" id="5072at2759"/>
<dbReference type="GO" id="GO:0005730">
    <property type="term" value="C:nucleolus"/>
    <property type="evidence" value="ECO:0007669"/>
    <property type="project" value="UniProtKB-SubCell"/>
</dbReference>
<keyword evidence="7" id="KW-0175">Coiled coil</keyword>
<dbReference type="KEGG" id="dfa:DFA_07526"/>
<keyword evidence="5" id="KW-0690">Ribosome biogenesis</keyword>
<keyword evidence="6" id="KW-0539">Nucleus</keyword>
<dbReference type="AlphaFoldDB" id="F4PWN8"/>
<accession>F4PWN8</accession>
<feature type="region of interest" description="Disordered" evidence="8">
    <location>
        <begin position="295"/>
        <end position="327"/>
    </location>
</feature>
<evidence type="ECO:0000256" key="4">
    <source>
        <dbReference type="ARBA" id="ARBA00018339"/>
    </source>
</evidence>
<dbReference type="GO" id="GO:0005654">
    <property type="term" value="C:nucleoplasm"/>
    <property type="evidence" value="ECO:0007669"/>
    <property type="project" value="UniProtKB-SubCell"/>
</dbReference>
<evidence type="ECO:0000256" key="5">
    <source>
        <dbReference type="ARBA" id="ARBA00022517"/>
    </source>
</evidence>
<evidence type="ECO:0000256" key="1">
    <source>
        <dbReference type="ARBA" id="ARBA00004604"/>
    </source>
</evidence>
<dbReference type="EMBL" id="GL883013">
    <property type="protein sequence ID" value="EGG20402.1"/>
    <property type="molecule type" value="Genomic_DNA"/>
</dbReference>
<dbReference type="Proteomes" id="UP000007797">
    <property type="component" value="Unassembled WGS sequence"/>
</dbReference>
<sequence>MSLSPRTIELVKSTIPLIAGTGPALTTKFYRNLSIYLSFYLSIYLYKTERGQLMKVFPVEEKSDKQLFTISKTVKETPKLLNKREQKKELAKNKLTRAEKILSSNDNVEEISKNKNVTTNQMMNELAGKNKRKTQDLWEEEQEIDQNSYLHTNEEDVYHPRPTHNKLVKASKSVELPSAGMSYRPVPQEHQQTLYKALQIEKKAERYVKQVEQGLTIQEMPEKIVKKLKIDLQLEKERDIKLVQERDQLPVIKTKEANYGLSNSPSINNIHNISSQPVNTITTTTTTTNYHLQQQQQQQQPSPSFLPFNISSFNNIGNNNNNGNNTLPSPYLSSKYQQSNNGSTNNLYRLTSNQQHNNYETKDEIVHRLETQIQAILAEVELLKDRIKEMEEEQGRMKWGLKYSRRVLITSNFLLGINL</sequence>
<evidence type="ECO:0000313" key="9">
    <source>
        <dbReference type="EMBL" id="EGG20402.1"/>
    </source>
</evidence>
<dbReference type="GeneID" id="14872276"/>
<feature type="compositionally biased region" description="Low complexity" evidence="8">
    <location>
        <begin position="308"/>
        <end position="325"/>
    </location>
</feature>
<comment type="subcellular location">
    <subcellularLocation>
        <location evidence="1">Nucleus</location>
        <location evidence="1">Nucleolus</location>
    </subcellularLocation>
    <subcellularLocation>
        <location evidence="2">Nucleus</location>
        <location evidence="2">Nucleoplasm</location>
    </subcellularLocation>
</comment>
<evidence type="ECO:0000256" key="3">
    <source>
        <dbReference type="ARBA" id="ARBA00008838"/>
    </source>
</evidence>
<gene>
    <name evidence="9" type="ORF">DFA_07526</name>
</gene>
<evidence type="ECO:0000313" key="10">
    <source>
        <dbReference type="Proteomes" id="UP000007797"/>
    </source>
</evidence>
<protein>
    <recommendedName>
        <fullName evidence="4">Ribosome biogenesis protein NOP53</fullName>
    </recommendedName>
</protein>
<feature type="coiled-coil region" evidence="7">
    <location>
        <begin position="366"/>
        <end position="393"/>
    </location>
</feature>
<proteinExistence type="inferred from homology"/>
<evidence type="ECO:0000256" key="8">
    <source>
        <dbReference type="SAM" id="MobiDB-lite"/>
    </source>
</evidence>
<organism evidence="9 10">
    <name type="scientific">Cavenderia fasciculata</name>
    <name type="common">Slime mold</name>
    <name type="synonym">Dictyostelium fasciculatum</name>
    <dbReference type="NCBI Taxonomy" id="261658"/>
    <lineage>
        <taxon>Eukaryota</taxon>
        <taxon>Amoebozoa</taxon>
        <taxon>Evosea</taxon>
        <taxon>Eumycetozoa</taxon>
        <taxon>Dictyostelia</taxon>
        <taxon>Acytosteliales</taxon>
        <taxon>Cavenderiaceae</taxon>
        <taxon>Cavenderia</taxon>
    </lineage>
</organism>
<name>F4PWN8_CACFS</name>
<dbReference type="InterPro" id="IPR011687">
    <property type="entry name" value="Nop53/GLTSCR2"/>
</dbReference>
<evidence type="ECO:0000256" key="2">
    <source>
        <dbReference type="ARBA" id="ARBA00004642"/>
    </source>
</evidence>